<name>A0AA38T2L2_9ASTR</name>
<feature type="coiled-coil region" evidence="1">
    <location>
        <begin position="77"/>
        <end position="150"/>
    </location>
</feature>
<evidence type="ECO:0000313" key="3">
    <source>
        <dbReference type="Proteomes" id="UP001172457"/>
    </source>
</evidence>
<protein>
    <submittedName>
        <fullName evidence="2">Uncharacterized protein</fullName>
    </submittedName>
</protein>
<comment type="caution">
    <text evidence="2">The sequence shown here is derived from an EMBL/GenBank/DDBJ whole genome shotgun (WGS) entry which is preliminary data.</text>
</comment>
<accession>A0AA38T2L2</accession>
<gene>
    <name evidence="2" type="ORF">OSB04_019438</name>
</gene>
<evidence type="ECO:0000313" key="2">
    <source>
        <dbReference type="EMBL" id="KAJ9546895.1"/>
    </source>
</evidence>
<organism evidence="2 3">
    <name type="scientific">Centaurea solstitialis</name>
    <name type="common">yellow star-thistle</name>
    <dbReference type="NCBI Taxonomy" id="347529"/>
    <lineage>
        <taxon>Eukaryota</taxon>
        <taxon>Viridiplantae</taxon>
        <taxon>Streptophyta</taxon>
        <taxon>Embryophyta</taxon>
        <taxon>Tracheophyta</taxon>
        <taxon>Spermatophyta</taxon>
        <taxon>Magnoliopsida</taxon>
        <taxon>eudicotyledons</taxon>
        <taxon>Gunneridae</taxon>
        <taxon>Pentapetalae</taxon>
        <taxon>asterids</taxon>
        <taxon>campanulids</taxon>
        <taxon>Asterales</taxon>
        <taxon>Asteraceae</taxon>
        <taxon>Carduoideae</taxon>
        <taxon>Cardueae</taxon>
        <taxon>Centaureinae</taxon>
        <taxon>Centaurea</taxon>
    </lineage>
</organism>
<keyword evidence="3" id="KW-1185">Reference proteome</keyword>
<dbReference type="EMBL" id="JARYMX010000005">
    <property type="protein sequence ID" value="KAJ9546895.1"/>
    <property type="molecule type" value="Genomic_DNA"/>
</dbReference>
<proteinExistence type="predicted"/>
<dbReference type="Proteomes" id="UP001172457">
    <property type="component" value="Chromosome 5"/>
</dbReference>
<reference evidence="2" key="1">
    <citation type="submission" date="2023-03" db="EMBL/GenBank/DDBJ databases">
        <title>Chromosome-scale reference genome and RAD-based genetic map of yellow starthistle (Centaurea solstitialis) reveal putative structural variation and QTLs associated with invader traits.</title>
        <authorList>
            <person name="Reatini B."/>
            <person name="Cang F.A."/>
            <person name="Jiang Q."/>
            <person name="Mckibben M.T.W."/>
            <person name="Barker M.S."/>
            <person name="Rieseberg L.H."/>
            <person name="Dlugosch K.M."/>
        </authorList>
    </citation>
    <scope>NUCLEOTIDE SEQUENCE</scope>
    <source>
        <strain evidence="2">CAN-66</strain>
        <tissue evidence="2">Leaf</tissue>
    </source>
</reference>
<evidence type="ECO:0000256" key="1">
    <source>
        <dbReference type="SAM" id="Coils"/>
    </source>
</evidence>
<dbReference type="AlphaFoldDB" id="A0AA38T2L2"/>
<keyword evidence="1" id="KW-0175">Coiled coil</keyword>
<sequence>MQKSLLVQTSKLVTDESSEEDLQKGLLALEGDSDTQEEIFCGMAKIDADYSDSNVFEVSTSHSSESMFYTMRSLTILTLVTQIMKKLKEKLSFYEKEINLLTEEKDKISKMYKEAQSNFVSLERSFKERFAKVENDLQNKVNELRKLEHEKSNVVSVKEYFQKEREFLHQDILGREIKIRKFQDAQNSFKKIRVNMSRRGLGFSESTYQTCNDSSNINISKHESLPNFEESPTQVIETDIVAHKSVGQEMKKQHVSTWVVDSGCLRHMTGTLELM</sequence>